<dbReference type="AlphaFoldDB" id="A0A7T2TIX7"/>
<evidence type="ECO:0000256" key="3">
    <source>
        <dbReference type="ARBA" id="ARBA00023163"/>
    </source>
</evidence>
<feature type="domain" description="HTH tetR-type" evidence="5">
    <location>
        <begin position="11"/>
        <end position="71"/>
    </location>
</feature>
<dbReference type="PANTHER" id="PTHR30055">
    <property type="entry name" value="HTH-TYPE TRANSCRIPTIONAL REGULATOR RUTR"/>
    <property type="match status" value="1"/>
</dbReference>
<evidence type="ECO:0000256" key="2">
    <source>
        <dbReference type="ARBA" id="ARBA00023125"/>
    </source>
</evidence>
<keyword evidence="3" id="KW-0804">Transcription</keyword>
<reference evidence="6 7" key="1">
    <citation type="submission" date="2020-12" db="EMBL/GenBank/DDBJ databases">
        <title>FDA dAtabase for Regulatory Grade micrObial Sequences (FDA-ARGOS): Supporting development and validation of Infectious Disease Dx tests.</title>
        <authorList>
            <person name="Sproer C."/>
            <person name="Gronow S."/>
            <person name="Severitt S."/>
            <person name="Schroder I."/>
            <person name="Tallon L."/>
            <person name="Sadzewicz L."/>
            <person name="Zhao X."/>
            <person name="Boylan J."/>
            <person name="Ott S."/>
            <person name="Bowen H."/>
            <person name="Vavikolanu K."/>
            <person name="Mehta A."/>
            <person name="Aluvathingal J."/>
            <person name="Nadendla S."/>
            <person name="Lowell S."/>
            <person name="Myers T."/>
            <person name="Yan Y."/>
            <person name="Sichtig H."/>
        </authorList>
    </citation>
    <scope>NUCLEOTIDE SEQUENCE [LARGE SCALE GENOMIC DNA]</scope>
    <source>
        <strain evidence="6 7">FDAARGOS_902</strain>
    </source>
</reference>
<dbReference type="PRINTS" id="PR00455">
    <property type="entry name" value="HTHTETR"/>
</dbReference>
<accession>A0A7T2TIX7</accession>
<dbReference type="SUPFAM" id="SSF48498">
    <property type="entry name" value="Tetracyclin repressor-like, C-terminal domain"/>
    <property type="match status" value="1"/>
</dbReference>
<dbReference type="SUPFAM" id="SSF46689">
    <property type="entry name" value="Homeodomain-like"/>
    <property type="match status" value="1"/>
</dbReference>
<dbReference type="Gene3D" id="1.10.357.10">
    <property type="entry name" value="Tetracycline Repressor, domain 2"/>
    <property type="match status" value="1"/>
</dbReference>
<dbReference type="InterPro" id="IPR036271">
    <property type="entry name" value="Tet_transcr_reg_TetR-rel_C_sf"/>
</dbReference>
<feature type="DNA-binding region" description="H-T-H motif" evidence="4">
    <location>
        <begin position="34"/>
        <end position="53"/>
    </location>
</feature>
<proteinExistence type="predicted"/>
<dbReference type="KEGG" id="bcau:I6G59_05195"/>
<sequence>MARPRSVDVNGDTRERILSEAARLFSELGYQGASTRAITEAVGIKQPSLFHYFAGKEAIGQELIDRRVTMSPLLSDRFDHTPDDPALDLFRLIRDETALELTMSLDTRWLFRLPPATAELFPRWETAVEVARATTAAVIGRGIESGDFTAEHPRAVLEIFDAVANESMFWSHDDHGVPPDTIAEVLLRLVITDASTIAAVVERAKESAPALGAPSNVAPSDEPG</sequence>
<name>A0A7T2TIX7_9MICO</name>
<evidence type="ECO:0000313" key="7">
    <source>
        <dbReference type="Proteomes" id="UP000594979"/>
    </source>
</evidence>
<dbReference type="RefSeq" id="WP_197932241.1">
    <property type="nucleotide sequence ID" value="NZ_CP065682.1"/>
</dbReference>
<gene>
    <name evidence="6" type="ORF">I6G59_05195</name>
</gene>
<dbReference type="PANTHER" id="PTHR30055:SF234">
    <property type="entry name" value="HTH-TYPE TRANSCRIPTIONAL REGULATOR BETI"/>
    <property type="match status" value="1"/>
</dbReference>
<dbReference type="GO" id="GO:0000976">
    <property type="term" value="F:transcription cis-regulatory region binding"/>
    <property type="evidence" value="ECO:0007669"/>
    <property type="project" value="TreeGrafter"/>
</dbReference>
<dbReference type="Pfam" id="PF00440">
    <property type="entry name" value="TetR_N"/>
    <property type="match status" value="1"/>
</dbReference>
<evidence type="ECO:0000259" key="5">
    <source>
        <dbReference type="PROSITE" id="PS50977"/>
    </source>
</evidence>
<dbReference type="PROSITE" id="PS50977">
    <property type="entry name" value="HTH_TETR_2"/>
    <property type="match status" value="1"/>
</dbReference>
<dbReference type="Proteomes" id="UP000594979">
    <property type="component" value="Chromosome"/>
</dbReference>
<dbReference type="GO" id="GO:0003700">
    <property type="term" value="F:DNA-binding transcription factor activity"/>
    <property type="evidence" value="ECO:0007669"/>
    <property type="project" value="TreeGrafter"/>
</dbReference>
<keyword evidence="1" id="KW-0805">Transcription regulation</keyword>
<dbReference type="InterPro" id="IPR001647">
    <property type="entry name" value="HTH_TetR"/>
</dbReference>
<organism evidence="6 7">
    <name type="scientific">Brevibacterium casei</name>
    <dbReference type="NCBI Taxonomy" id="33889"/>
    <lineage>
        <taxon>Bacteria</taxon>
        <taxon>Bacillati</taxon>
        <taxon>Actinomycetota</taxon>
        <taxon>Actinomycetes</taxon>
        <taxon>Micrococcales</taxon>
        <taxon>Brevibacteriaceae</taxon>
        <taxon>Brevibacterium</taxon>
    </lineage>
</organism>
<protein>
    <submittedName>
        <fullName evidence="6">TetR/AcrR family transcriptional regulator</fullName>
    </submittedName>
</protein>
<keyword evidence="2 4" id="KW-0238">DNA-binding</keyword>
<dbReference type="InterPro" id="IPR050109">
    <property type="entry name" value="HTH-type_TetR-like_transc_reg"/>
</dbReference>
<evidence type="ECO:0000256" key="4">
    <source>
        <dbReference type="PROSITE-ProRule" id="PRU00335"/>
    </source>
</evidence>
<evidence type="ECO:0000256" key="1">
    <source>
        <dbReference type="ARBA" id="ARBA00023015"/>
    </source>
</evidence>
<dbReference type="InterPro" id="IPR009057">
    <property type="entry name" value="Homeodomain-like_sf"/>
</dbReference>
<evidence type="ECO:0000313" key="6">
    <source>
        <dbReference type="EMBL" id="QPS34713.1"/>
    </source>
</evidence>
<dbReference type="EMBL" id="CP065682">
    <property type="protein sequence ID" value="QPS34713.1"/>
    <property type="molecule type" value="Genomic_DNA"/>
</dbReference>